<protein>
    <recommendedName>
        <fullName evidence="9">peptidoglycan glycosyltransferase</fullName>
        <ecNumber evidence="9">2.4.99.28</ecNumber>
    </recommendedName>
</protein>
<keyword evidence="5" id="KW-0133">Cell shape</keyword>
<dbReference type="GO" id="GO:0008360">
    <property type="term" value="P:regulation of cell shape"/>
    <property type="evidence" value="ECO:0007669"/>
    <property type="project" value="UniProtKB-KW"/>
</dbReference>
<dbReference type="EC" id="2.4.99.28" evidence="9"/>
<dbReference type="AlphaFoldDB" id="X1ITG3"/>
<evidence type="ECO:0000256" key="2">
    <source>
        <dbReference type="ARBA" id="ARBA00022475"/>
    </source>
</evidence>
<dbReference type="GO" id="GO:0009252">
    <property type="term" value="P:peptidoglycan biosynthetic process"/>
    <property type="evidence" value="ECO:0007669"/>
    <property type="project" value="UniProtKB-KW"/>
</dbReference>
<keyword evidence="4" id="KW-0808">Transferase</keyword>
<evidence type="ECO:0000256" key="6">
    <source>
        <dbReference type="ARBA" id="ARBA00022984"/>
    </source>
</evidence>
<evidence type="ECO:0000256" key="7">
    <source>
        <dbReference type="ARBA" id="ARBA00023136"/>
    </source>
</evidence>
<evidence type="ECO:0000256" key="3">
    <source>
        <dbReference type="ARBA" id="ARBA00022676"/>
    </source>
</evidence>
<reference evidence="11" key="1">
    <citation type="journal article" date="2014" name="Front. Microbiol.">
        <title>High frequency of phylogenetically diverse reductive dehalogenase-homologous genes in deep subseafloor sedimentary metagenomes.</title>
        <authorList>
            <person name="Kawai M."/>
            <person name="Futagami T."/>
            <person name="Toyoda A."/>
            <person name="Takaki Y."/>
            <person name="Nishi S."/>
            <person name="Hori S."/>
            <person name="Arai W."/>
            <person name="Tsubouchi T."/>
            <person name="Morono Y."/>
            <person name="Uchiyama I."/>
            <person name="Ito T."/>
            <person name="Fujiyama A."/>
            <person name="Inagaki F."/>
            <person name="Takami H."/>
        </authorList>
    </citation>
    <scope>NUCLEOTIDE SEQUENCE</scope>
    <source>
        <strain evidence="11">Expedition CK06-06</strain>
    </source>
</reference>
<evidence type="ECO:0000256" key="10">
    <source>
        <dbReference type="ARBA" id="ARBA00049902"/>
    </source>
</evidence>
<name>X1ITG3_9ZZZZ</name>
<dbReference type="EMBL" id="BARU01035905">
    <property type="protein sequence ID" value="GAH85736.1"/>
    <property type="molecule type" value="Genomic_DNA"/>
</dbReference>
<dbReference type="PANTHER" id="PTHR32282">
    <property type="entry name" value="BINDING PROTEIN TRANSPEPTIDASE, PUTATIVE-RELATED"/>
    <property type="match status" value="1"/>
</dbReference>
<organism evidence="11">
    <name type="scientific">marine sediment metagenome</name>
    <dbReference type="NCBI Taxonomy" id="412755"/>
    <lineage>
        <taxon>unclassified sequences</taxon>
        <taxon>metagenomes</taxon>
        <taxon>ecological metagenomes</taxon>
    </lineage>
</organism>
<keyword evidence="2" id="KW-1003">Cell membrane</keyword>
<keyword evidence="6" id="KW-0573">Peptidoglycan synthesis</keyword>
<proteinExistence type="predicted"/>
<evidence type="ECO:0000256" key="1">
    <source>
        <dbReference type="ARBA" id="ARBA00004370"/>
    </source>
</evidence>
<accession>X1ITG3</accession>
<dbReference type="InterPro" id="IPR012338">
    <property type="entry name" value="Beta-lactam/transpept-like"/>
</dbReference>
<keyword evidence="3" id="KW-0328">Glycosyltransferase</keyword>
<dbReference type="GO" id="GO:0071555">
    <property type="term" value="P:cell wall organization"/>
    <property type="evidence" value="ECO:0007669"/>
    <property type="project" value="UniProtKB-KW"/>
</dbReference>
<feature type="non-terminal residue" evidence="11">
    <location>
        <position position="1"/>
    </location>
</feature>
<evidence type="ECO:0000256" key="9">
    <source>
        <dbReference type="ARBA" id="ARBA00044770"/>
    </source>
</evidence>
<comment type="catalytic activity">
    <reaction evidence="10">
        <text>[GlcNAc-(1-&gt;4)-Mur2Ac(oyl-L-Ala-gamma-D-Glu-L-Lys-D-Ala-D-Ala)](n)-di-trans,octa-cis-undecaprenyl diphosphate + beta-D-GlcNAc-(1-&gt;4)-Mur2Ac(oyl-L-Ala-gamma-D-Glu-L-Lys-D-Ala-D-Ala)-di-trans,octa-cis-undecaprenyl diphosphate = [GlcNAc-(1-&gt;4)-Mur2Ac(oyl-L-Ala-gamma-D-Glu-L-Lys-D-Ala-D-Ala)](n+1)-di-trans,octa-cis-undecaprenyl diphosphate + di-trans,octa-cis-undecaprenyl diphosphate + H(+)</text>
        <dbReference type="Rhea" id="RHEA:23708"/>
        <dbReference type="Rhea" id="RHEA-COMP:9602"/>
        <dbReference type="Rhea" id="RHEA-COMP:9603"/>
        <dbReference type="ChEBI" id="CHEBI:15378"/>
        <dbReference type="ChEBI" id="CHEBI:58405"/>
        <dbReference type="ChEBI" id="CHEBI:60033"/>
        <dbReference type="ChEBI" id="CHEBI:78435"/>
        <dbReference type="EC" id="2.4.99.28"/>
    </reaction>
</comment>
<comment type="subcellular location">
    <subcellularLocation>
        <location evidence="1">Membrane</location>
    </subcellularLocation>
</comment>
<dbReference type="Gene3D" id="3.40.710.10">
    <property type="entry name" value="DD-peptidase/beta-lactamase superfamily"/>
    <property type="match status" value="1"/>
</dbReference>
<keyword evidence="7" id="KW-0472">Membrane</keyword>
<dbReference type="SUPFAM" id="SSF56601">
    <property type="entry name" value="beta-lactamase/transpeptidase-like"/>
    <property type="match status" value="1"/>
</dbReference>
<dbReference type="GO" id="GO:0030288">
    <property type="term" value="C:outer membrane-bounded periplasmic space"/>
    <property type="evidence" value="ECO:0007669"/>
    <property type="project" value="TreeGrafter"/>
</dbReference>
<dbReference type="GO" id="GO:0008955">
    <property type="term" value="F:peptidoglycan glycosyltransferase activity"/>
    <property type="evidence" value="ECO:0007669"/>
    <property type="project" value="UniProtKB-EC"/>
</dbReference>
<keyword evidence="8" id="KW-0961">Cell wall biogenesis/degradation</keyword>
<evidence type="ECO:0000256" key="5">
    <source>
        <dbReference type="ARBA" id="ARBA00022960"/>
    </source>
</evidence>
<comment type="caution">
    <text evidence="11">The sequence shown here is derived from an EMBL/GenBank/DDBJ whole genome shotgun (WGS) entry which is preliminary data.</text>
</comment>
<evidence type="ECO:0000256" key="4">
    <source>
        <dbReference type="ARBA" id="ARBA00022679"/>
    </source>
</evidence>
<evidence type="ECO:0000313" key="11">
    <source>
        <dbReference type="EMBL" id="GAH85736.1"/>
    </source>
</evidence>
<gene>
    <name evidence="11" type="ORF">S03H2_56135</name>
</gene>
<evidence type="ECO:0000256" key="8">
    <source>
        <dbReference type="ARBA" id="ARBA00023316"/>
    </source>
</evidence>
<dbReference type="GO" id="GO:0016020">
    <property type="term" value="C:membrane"/>
    <property type="evidence" value="ECO:0007669"/>
    <property type="project" value="UniProtKB-SubCell"/>
</dbReference>
<dbReference type="PANTHER" id="PTHR32282:SF11">
    <property type="entry name" value="PENICILLIN-BINDING PROTEIN 1B"/>
    <property type="match status" value="1"/>
</dbReference>
<dbReference type="InterPro" id="IPR050396">
    <property type="entry name" value="Glycosyltr_51/Transpeptidase"/>
</dbReference>
<sequence>TDAWFVGFSPSLCAGVWVGHDKQIPIGERQSGAVAALPVWRDFFYKVIKEKQRIAEENGEEFVIDEEFEVPPNLSFVEIDSKTGLLASPVCLFTIREVFLPGSEPDRFCTHEDHMMILDYYSVRK</sequence>